<organism evidence="2 3">
    <name type="scientific">Tepidiphilus baoligensis</name>
    <dbReference type="NCBI Taxonomy" id="2698687"/>
    <lineage>
        <taxon>Bacteria</taxon>
        <taxon>Pseudomonadati</taxon>
        <taxon>Pseudomonadota</taxon>
        <taxon>Hydrogenophilia</taxon>
        <taxon>Hydrogenophilales</taxon>
        <taxon>Hydrogenophilaceae</taxon>
        <taxon>Tepidiphilus</taxon>
    </lineage>
</organism>
<feature type="non-terminal residue" evidence="2">
    <location>
        <position position="103"/>
    </location>
</feature>
<accession>A0ABX1QLJ0</accession>
<feature type="transmembrane region" description="Helical" evidence="1">
    <location>
        <begin position="21"/>
        <end position="38"/>
    </location>
</feature>
<reference evidence="2 3" key="1">
    <citation type="journal article" date="2020" name="Curr. Microbiol.">
        <title>Tepidiphilus baoligensis sp. nov., a Novel Bacterium of the Family Hydrogenophilaceae Isolated from an Oil Reservoir.</title>
        <authorList>
            <person name="Zhang X."/>
            <person name="Wang G."/>
            <person name="Ma X."/>
            <person name="Yu J."/>
            <person name="You J."/>
            <person name="Xue Y."/>
            <person name="Ma Y."/>
        </authorList>
    </citation>
    <scope>NUCLEOTIDE SEQUENCE [LARGE SCALE GENOMIC DNA]</scope>
    <source>
        <strain evidence="2 3">B18-69</strain>
    </source>
</reference>
<keyword evidence="1" id="KW-0812">Transmembrane</keyword>
<proteinExistence type="predicted"/>
<gene>
    <name evidence="2" type="ORF">GV368_05380</name>
</gene>
<evidence type="ECO:0000256" key="1">
    <source>
        <dbReference type="SAM" id="Phobius"/>
    </source>
</evidence>
<dbReference type="EMBL" id="JAAAUB010000006">
    <property type="protein sequence ID" value="NMH16544.1"/>
    <property type="molecule type" value="Genomic_DNA"/>
</dbReference>
<evidence type="ECO:0000313" key="3">
    <source>
        <dbReference type="Proteomes" id="UP000669605"/>
    </source>
</evidence>
<name>A0ABX1QLJ0_9PROT</name>
<evidence type="ECO:0000313" key="2">
    <source>
        <dbReference type="EMBL" id="NMH16544.1"/>
    </source>
</evidence>
<comment type="caution">
    <text evidence="2">The sequence shown here is derived from an EMBL/GenBank/DDBJ whole genome shotgun (WGS) entry which is preliminary data.</text>
</comment>
<keyword evidence="3" id="KW-1185">Reference proteome</keyword>
<feature type="transmembrane region" description="Helical" evidence="1">
    <location>
        <begin position="44"/>
        <end position="61"/>
    </location>
</feature>
<protein>
    <recommendedName>
        <fullName evidence="4">Apolipoprotein N-acyltransferase</fullName>
    </recommendedName>
</protein>
<evidence type="ECO:0008006" key="4">
    <source>
        <dbReference type="Google" id="ProtNLM"/>
    </source>
</evidence>
<keyword evidence="1" id="KW-1133">Transmembrane helix</keyword>
<feature type="transmembrane region" description="Helical" evidence="1">
    <location>
        <begin position="73"/>
        <end position="90"/>
    </location>
</feature>
<keyword evidence="1" id="KW-0472">Membrane</keyword>
<sequence length="103" mass="11198">MSESAPIARLLRRLNRLTGRLAGTAAAPLALALVLALGSQFVEFPLGIQAGVALLAFVWFLRRRRELGALGGWRLWLTGLACALVVRWQYPESVGNLSPINCN</sequence>
<dbReference type="Proteomes" id="UP000669605">
    <property type="component" value="Unassembled WGS sequence"/>
</dbReference>
<dbReference type="RefSeq" id="WP_169115783.1">
    <property type="nucleotide sequence ID" value="NZ_JAAAUB010000006.1"/>
</dbReference>